<dbReference type="NCBIfam" id="NF033545">
    <property type="entry name" value="transpos_IS630"/>
    <property type="match status" value="1"/>
</dbReference>
<dbReference type="Pfam" id="PF13592">
    <property type="entry name" value="HTH_33"/>
    <property type="match status" value="1"/>
</dbReference>
<organism evidence="3 4">
    <name type="scientific">Chromohalobacter japonicus</name>
    <dbReference type="NCBI Taxonomy" id="223900"/>
    <lineage>
        <taxon>Bacteria</taxon>
        <taxon>Pseudomonadati</taxon>
        <taxon>Pseudomonadota</taxon>
        <taxon>Gammaproteobacteria</taxon>
        <taxon>Oceanospirillales</taxon>
        <taxon>Halomonadaceae</taxon>
        <taxon>Chromohalobacter</taxon>
    </lineage>
</organism>
<evidence type="ECO:0000313" key="4">
    <source>
        <dbReference type="Proteomes" id="UP000186806"/>
    </source>
</evidence>
<dbReference type="InterPro" id="IPR009057">
    <property type="entry name" value="Homeodomain-like_sf"/>
</dbReference>
<dbReference type="RefSeq" id="WP_075370515.1">
    <property type="nucleotide sequence ID" value="NZ_MSDQ01000049.1"/>
</dbReference>
<dbReference type="InterPro" id="IPR055247">
    <property type="entry name" value="InsJ-like_HTH"/>
</dbReference>
<dbReference type="InterPro" id="IPR047655">
    <property type="entry name" value="Transpos_IS630-like"/>
</dbReference>
<accession>A0A1Q8T8B2</accession>
<reference evidence="3 4" key="1">
    <citation type="submission" date="2016-12" db="EMBL/GenBank/DDBJ databases">
        <title>Draft genome sequences of strains Salinicola socius SMB35, Salinicola sp. MH3R3-1 and Chromohalobacter sp. SMB17 from the Verkhnekamsk potash mining region of Russia.</title>
        <authorList>
            <person name="Mavrodi D.V."/>
            <person name="Olsson B.E."/>
            <person name="Korsakova E.S."/>
            <person name="Pyankova A."/>
            <person name="Mavrodi O.V."/>
            <person name="Plotnikova E.G."/>
        </authorList>
    </citation>
    <scope>NUCLEOTIDE SEQUENCE [LARGE SCALE GENOMIC DNA]</scope>
    <source>
        <strain evidence="3 4">SMB17</strain>
    </source>
</reference>
<dbReference type="Gene3D" id="1.10.10.10">
    <property type="entry name" value="Winged helix-like DNA-binding domain superfamily/Winged helix DNA-binding domain"/>
    <property type="match status" value="1"/>
</dbReference>
<feature type="domain" description="HTH cro/C1-type" evidence="2">
    <location>
        <begin position="20"/>
        <end position="41"/>
    </location>
</feature>
<dbReference type="SUPFAM" id="SSF46689">
    <property type="entry name" value="Homeodomain-like"/>
    <property type="match status" value="1"/>
</dbReference>
<dbReference type="Proteomes" id="UP000186806">
    <property type="component" value="Unassembled WGS sequence"/>
</dbReference>
<evidence type="ECO:0000259" key="2">
    <source>
        <dbReference type="PROSITE" id="PS50943"/>
    </source>
</evidence>
<dbReference type="PROSITE" id="PS50943">
    <property type="entry name" value="HTH_CROC1"/>
    <property type="match status" value="1"/>
</dbReference>
<dbReference type="InterPro" id="IPR036388">
    <property type="entry name" value="WH-like_DNA-bd_sf"/>
</dbReference>
<keyword evidence="4" id="KW-1185">Reference proteome</keyword>
<sequence>MLPEKAEEYRRIMAVKWVNQGMTQQEAAKRLEVTQGAVSQWVARARQGGEKALKTQPRSGRPASLSDETMSQVLTVLEALGPDGFGYEDQRWTIQRIADSVDRLTGVRYSQTHMGRLLKRWGWSWQKPRRQDIRRDEAAIEHWRDVIWPELKKTGPGTGRNPDLRG</sequence>
<dbReference type="InterPro" id="IPR025959">
    <property type="entry name" value="Winged_HTH_dom"/>
</dbReference>
<gene>
    <name evidence="3" type="ORF">BTW10_17500</name>
</gene>
<protein>
    <recommendedName>
        <fullName evidence="2">HTH cro/C1-type domain-containing protein</fullName>
    </recommendedName>
</protein>
<comment type="caution">
    <text evidence="3">The sequence shown here is derived from an EMBL/GenBank/DDBJ whole genome shotgun (WGS) entry which is preliminary data.</text>
</comment>
<evidence type="ECO:0000256" key="1">
    <source>
        <dbReference type="SAM" id="MobiDB-lite"/>
    </source>
</evidence>
<name>A0A1Q8T8B2_9GAMM</name>
<dbReference type="Pfam" id="PF13518">
    <property type="entry name" value="HTH_28"/>
    <property type="match status" value="1"/>
</dbReference>
<evidence type="ECO:0000313" key="3">
    <source>
        <dbReference type="EMBL" id="OLO09924.1"/>
    </source>
</evidence>
<feature type="region of interest" description="Disordered" evidence="1">
    <location>
        <begin position="47"/>
        <end position="67"/>
    </location>
</feature>
<proteinExistence type="predicted"/>
<dbReference type="InterPro" id="IPR001387">
    <property type="entry name" value="Cro/C1-type_HTH"/>
</dbReference>
<dbReference type="AlphaFoldDB" id="A0A1Q8T8B2"/>
<dbReference type="EMBL" id="MSDQ01000049">
    <property type="protein sequence ID" value="OLO09924.1"/>
    <property type="molecule type" value="Genomic_DNA"/>
</dbReference>